<gene>
    <name evidence="1" type="ORF">CEXT_436281</name>
</gene>
<accession>A0AAV4MY06</accession>
<dbReference type="EMBL" id="BPLR01020269">
    <property type="protein sequence ID" value="GIX76595.1"/>
    <property type="molecule type" value="Genomic_DNA"/>
</dbReference>
<evidence type="ECO:0000313" key="2">
    <source>
        <dbReference type="Proteomes" id="UP001054945"/>
    </source>
</evidence>
<dbReference type="AlphaFoldDB" id="A0AAV4MY06"/>
<sequence length="86" mass="9584">MKEAVSKLLCFGMGHDKSIIQKVPPLCSRSVSHIPLLEIFHPNFGGSAKTSSYIADLALYKNDTPIVFVSNDFISKYAAFHFKTTY</sequence>
<protein>
    <submittedName>
        <fullName evidence="1">Uncharacterized protein</fullName>
    </submittedName>
</protein>
<dbReference type="Proteomes" id="UP001054945">
    <property type="component" value="Unassembled WGS sequence"/>
</dbReference>
<keyword evidence="2" id="KW-1185">Reference proteome</keyword>
<evidence type="ECO:0000313" key="1">
    <source>
        <dbReference type="EMBL" id="GIX76595.1"/>
    </source>
</evidence>
<organism evidence="1 2">
    <name type="scientific">Caerostris extrusa</name>
    <name type="common">Bark spider</name>
    <name type="synonym">Caerostris bankana</name>
    <dbReference type="NCBI Taxonomy" id="172846"/>
    <lineage>
        <taxon>Eukaryota</taxon>
        <taxon>Metazoa</taxon>
        <taxon>Ecdysozoa</taxon>
        <taxon>Arthropoda</taxon>
        <taxon>Chelicerata</taxon>
        <taxon>Arachnida</taxon>
        <taxon>Araneae</taxon>
        <taxon>Araneomorphae</taxon>
        <taxon>Entelegynae</taxon>
        <taxon>Araneoidea</taxon>
        <taxon>Araneidae</taxon>
        <taxon>Caerostris</taxon>
    </lineage>
</organism>
<comment type="caution">
    <text evidence="1">The sequence shown here is derived from an EMBL/GenBank/DDBJ whole genome shotgun (WGS) entry which is preliminary data.</text>
</comment>
<proteinExistence type="predicted"/>
<name>A0AAV4MY06_CAEEX</name>
<reference evidence="1 2" key="1">
    <citation type="submission" date="2021-06" db="EMBL/GenBank/DDBJ databases">
        <title>Caerostris extrusa draft genome.</title>
        <authorList>
            <person name="Kono N."/>
            <person name="Arakawa K."/>
        </authorList>
    </citation>
    <scope>NUCLEOTIDE SEQUENCE [LARGE SCALE GENOMIC DNA]</scope>
</reference>